<dbReference type="PROSITE" id="PS50005">
    <property type="entry name" value="TPR"/>
    <property type="match status" value="1"/>
</dbReference>
<organism evidence="4 5">
    <name type="scientific">Draconibacterium aestuarii</name>
    <dbReference type="NCBI Taxonomy" id="2998507"/>
    <lineage>
        <taxon>Bacteria</taxon>
        <taxon>Pseudomonadati</taxon>
        <taxon>Bacteroidota</taxon>
        <taxon>Bacteroidia</taxon>
        <taxon>Marinilabiliales</taxon>
        <taxon>Prolixibacteraceae</taxon>
        <taxon>Draconibacterium</taxon>
    </lineage>
</organism>
<proteinExistence type="predicted"/>
<dbReference type="Proteomes" id="UP001145087">
    <property type="component" value="Unassembled WGS sequence"/>
</dbReference>
<keyword evidence="4" id="KW-0675">Receptor</keyword>
<dbReference type="Gene3D" id="3.40.50.10140">
    <property type="entry name" value="Toll/interleukin-1 receptor homology (TIR) domain"/>
    <property type="match status" value="1"/>
</dbReference>
<dbReference type="Pfam" id="PF13424">
    <property type="entry name" value="TPR_12"/>
    <property type="match status" value="1"/>
</dbReference>
<evidence type="ECO:0000256" key="1">
    <source>
        <dbReference type="ARBA" id="ARBA00022737"/>
    </source>
</evidence>
<dbReference type="SUPFAM" id="SSF52200">
    <property type="entry name" value="Toll/Interleukin receptor TIR domain"/>
    <property type="match status" value="1"/>
</dbReference>
<accession>A0A9X3F1J4</accession>
<comment type="caution">
    <text evidence="4">The sequence shown here is derived from an EMBL/GenBank/DDBJ whole genome shotgun (WGS) entry which is preliminary data.</text>
</comment>
<dbReference type="PROSITE" id="PS50837">
    <property type="entry name" value="NACHT"/>
    <property type="match status" value="1"/>
</dbReference>
<reference evidence="4" key="1">
    <citation type="submission" date="2022-11" db="EMBL/GenBank/DDBJ databases">
        <title>Marilongibacter aestuarii gen. nov., sp. nov., isolated from tidal flat sediment.</title>
        <authorList>
            <person name="Jiayan W."/>
        </authorList>
    </citation>
    <scope>NUCLEOTIDE SEQUENCE</scope>
    <source>
        <strain evidence="4">Z1-6</strain>
    </source>
</reference>
<evidence type="ECO:0000256" key="2">
    <source>
        <dbReference type="PROSITE-ProRule" id="PRU00339"/>
    </source>
</evidence>
<dbReference type="InterPro" id="IPR019734">
    <property type="entry name" value="TPR_rpt"/>
</dbReference>
<feature type="repeat" description="TPR" evidence="2">
    <location>
        <begin position="755"/>
        <end position="788"/>
    </location>
</feature>
<keyword evidence="1" id="KW-0677">Repeat</keyword>
<dbReference type="SMART" id="SM00028">
    <property type="entry name" value="TPR"/>
    <property type="match status" value="5"/>
</dbReference>
<dbReference type="Gene3D" id="3.40.50.300">
    <property type="entry name" value="P-loop containing nucleotide triphosphate hydrolases"/>
    <property type="match status" value="1"/>
</dbReference>
<keyword evidence="5" id="KW-1185">Reference proteome</keyword>
<evidence type="ECO:0000313" key="4">
    <source>
        <dbReference type="EMBL" id="MCY1718881.1"/>
    </source>
</evidence>
<feature type="domain" description="NACHT" evidence="3">
    <location>
        <begin position="213"/>
        <end position="355"/>
    </location>
</feature>
<dbReference type="AlphaFoldDB" id="A0A9X3F1J4"/>
<dbReference type="Gene3D" id="1.25.40.10">
    <property type="entry name" value="Tetratricopeptide repeat domain"/>
    <property type="match status" value="1"/>
</dbReference>
<evidence type="ECO:0000259" key="3">
    <source>
        <dbReference type="PROSITE" id="PS50837"/>
    </source>
</evidence>
<dbReference type="InterPro" id="IPR027417">
    <property type="entry name" value="P-loop_NTPase"/>
</dbReference>
<keyword evidence="2" id="KW-0802">TPR repeat</keyword>
<dbReference type="EMBL" id="JAPOHD010000003">
    <property type="protein sequence ID" value="MCY1718881.1"/>
    <property type="molecule type" value="Genomic_DNA"/>
</dbReference>
<name>A0A9X3F1J4_9BACT</name>
<evidence type="ECO:0000313" key="5">
    <source>
        <dbReference type="Proteomes" id="UP001145087"/>
    </source>
</evidence>
<dbReference type="InterPro" id="IPR000157">
    <property type="entry name" value="TIR_dom"/>
</dbReference>
<dbReference type="Pfam" id="PF24883">
    <property type="entry name" value="NPHP3_N"/>
    <property type="match status" value="1"/>
</dbReference>
<dbReference type="InterPro" id="IPR007111">
    <property type="entry name" value="NACHT_NTPase"/>
</dbReference>
<dbReference type="InterPro" id="IPR011990">
    <property type="entry name" value="TPR-like_helical_dom_sf"/>
</dbReference>
<dbReference type="SUPFAM" id="SSF48452">
    <property type="entry name" value="TPR-like"/>
    <property type="match status" value="2"/>
</dbReference>
<dbReference type="InterPro" id="IPR035897">
    <property type="entry name" value="Toll_tir_struct_dom_sf"/>
</dbReference>
<dbReference type="Pfam" id="PF13676">
    <property type="entry name" value="TIR_2"/>
    <property type="match status" value="1"/>
</dbReference>
<dbReference type="PANTHER" id="PTHR10039">
    <property type="entry name" value="AMELOGENIN"/>
    <property type="match status" value="1"/>
</dbReference>
<dbReference type="InterPro" id="IPR056884">
    <property type="entry name" value="NPHP3-like_N"/>
</dbReference>
<dbReference type="Pfam" id="PF13181">
    <property type="entry name" value="TPR_8"/>
    <property type="match status" value="1"/>
</dbReference>
<dbReference type="RefSeq" id="WP_343331220.1">
    <property type="nucleotide sequence ID" value="NZ_JAPOHD010000003.1"/>
</dbReference>
<dbReference type="GO" id="GO:0007165">
    <property type="term" value="P:signal transduction"/>
    <property type="evidence" value="ECO:0007669"/>
    <property type="project" value="InterPro"/>
</dbReference>
<gene>
    <name evidence="4" type="ORF">OU798_00915</name>
</gene>
<protein>
    <submittedName>
        <fullName evidence="4">Toll/interleukin-1 receptor domain-containing protein</fullName>
    </submittedName>
</protein>
<dbReference type="SUPFAM" id="SSF52540">
    <property type="entry name" value="P-loop containing nucleoside triphosphate hydrolases"/>
    <property type="match status" value="1"/>
</dbReference>
<sequence length="978" mass="114096">MENTVNFQKSPDKSLPPKSLRIFLSYGHDEYIGIAKRIRDDLKKRGHEVWFDEEKLLEGRYWEQDIEKGISWAGEIKNKGRVVLIMTPHSVRRPNGFCLNEIARALDREINIIPVMAVMVEPPLSICRIQWLDLTDSIPISNREGRYEQKFQRLLDALENDAINFEGVHNSLKTILKPISYEADLNHHLPRFTGRDWLFKQVENWMDNEKGGRVFWITGDPGVGKTAIASKLSFKYRQIMAFHVCRLQDDDKIDPRRTILSIAYQLATQIPELLDKVNEIVDLETVCESSNLDKIFERLLVEPCTKKITPPLKPVVILIDALDEATKDGKNALVDFLADEMDRLPKWFRFILTSREEEEVMNPLQKYKPVHISKNSEHNIKDIKQFLRKEFASFEKDATKLDTIVELLLKQSEGIFLYLEEIRREIEEERVDLSDLDQFPRGLGALYSKYFRRKFPDTQRYLDVHFKAFSLICAAYRPIPVDLMMEIFGWDEKGKEIIIEEWGAYFQIRDNRIRPFHRSLIDWLIDSKKAGSKYFVDPNYGHRLIATIGWDEFQKDPNSMLDYLKVHLPEHLKKTGNTEKLELCVTNCLFILNFQKQENLFNLSKYWKDIQKEKRIELCRASWKASKQKAPDNLNNIAEYLGKLFQNHGDYETALFYFGEEQKYAKKIRDECEIAESKYNIAWCSRHTDQFDFAIKMAGKAQNSYLKHDNKPGYAKCFAVIGICYWHKFEDVLAIETLEQALVQYKDIKDFRNEALILNHLGIVYRSLGRYNEALKHYKRTQDIYHRLNDFKGLGKVLNSIGTCNWWAGRIKNAIENYAEANKINTELDNQYVLGLTANNMGYIHLENGDFDNAKKEFIKAKEIRDKIGSESFGLMDLSGLARAHYESGNKTEAKNLSQVVLKGLKKHKKVEDVRRAYYNHYVIMKNGSAKEQKSAKMALIKAKGLIMSRMKRMGSDEMRETFINNVPLVKEILAINL</sequence>